<protein>
    <submittedName>
        <fullName evidence="8">Phosphate transporter</fullName>
    </submittedName>
</protein>
<dbReference type="PANTHER" id="PTHR11101">
    <property type="entry name" value="PHOSPHATE TRANSPORTER"/>
    <property type="match status" value="1"/>
</dbReference>
<name>A0A137P357_CONC2</name>
<accession>A0A137P357</accession>
<organism evidence="8 9">
    <name type="scientific">Conidiobolus coronatus (strain ATCC 28846 / CBS 209.66 / NRRL 28638)</name>
    <name type="common">Delacroixia coronata</name>
    <dbReference type="NCBI Taxonomy" id="796925"/>
    <lineage>
        <taxon>Eukaryota</taxon>
        <taxon>Fungi</taxon>
        <taxon>Fungi incertae sedis</taxon>
        <taxon>Zoopagomycota</taxon>
        <taxon>Entomophthoromycotina</taxon>
        <taxon>Entomophthoromycetes</taxon>
        <taxon>Entomophthorales</taxon>
        <taxon>Ancylistaceae</taxon>
        <taxon>Conidiobolus</taxon>
    </lineage>
</organism>
<evidence type="ECO:0000256" key="4">
    <source>
        <dbReference type="ARBA" id="ARBA00022692"/>
    </source>
</evidence>
<evidence type="ECO:0000256" key="7">
    <source>
        <dbReference type="SAM" id="Phobius"/>
    </source>
</evidence>
<feature type="transmembrane region" description="Helical" evidence="7">
    <location>
        <begin position="140"/>
        <end position="159"/>
    </location>
</feature>
<dbReference type="GO" id="GO:0016020">
    <property type="term" value="C:membrane"/>
    <property type="evidence" value="ECO:0007669"/>
    <property type="project" value="UniProtKB-SubCell"/>
</dbReference>
<dbReference type="Proteomes" id="UP000070444">
    <property type="component" value="Unassembled WGS sequence"/>
</dbReference>
<dbReference type="GO" id="GO:0005315">
    <property type="term" value="F:phosphate transmembrane transporter activity"/>
    <property type="evidence" value="ECO:0007669"/>
    <property type="project" value="InterPro"/>
</dbReference>
<dbReference type="OrthoDB" id="260807at2759"/>
<comment type="subcellular location">
    <subcellularLocation>
        <location evidence="1">Membrane</location>
        <topology evidence="1">Multi-pass membrane protein</topology>
    </subcellularLocation>
</comment>
<evidence type="ECO:0000313" key="8">
    <source>
        <dbReference type="EMBL" id="KXN69456.1"/>
    </source>
</evidence>
<keyword evidence="3" id="KW-0592">Phosphate transport</keyword>
<feature type="non-terminal residue" evidence="8">
    <location>
        <position position="1"/>
    </location>
</feature>
<evidence type="ECO:0000313" key="9">
    <source>
        <dbReference type="Proteomes" id="UP000070444"/>
    </source>
</evidence>
<dbReference type="STRING" id="796925.A0A137P357"/>
<keyword evidence="9" id="KW-1185">Reference proteome</keyword>
<evidence type="ECO:0000256" key="6">
    <source>
        <dbReference type="ARBA" id="ARBA00023136"/>
    </source>
</evidence>
<dbReference type="Pfam" id="PF01384">
    <property type="entry name" value="PHO4"/>
    <property type="match status" value="1"/>
</dbReference>
<feature type="transmembrane region" description="Helical" evidence="7">
    <location>
        <begin position="230"/>
        <end position="251"/>
    </location>
</feature>
<keyword evidence="4 7" id="KW-0812">Transmembrane</keyword>
<gene>
    <name evidence="8" type="ORF">CONCODRAFT_8143</name>
</gene>
<dbReference type="PANTHER" id="PTHR11101:SF80">
    <property type="entry name" value="PHOSPHATE TRANSPORTER"/>
    <property type="match status" value="1"/>
</dbReference>
<dbReference type="InterPro" id="IPR001204">
    <property type="entry name" value="Phos_transporter"/>
</dbReference>
<evidence type="ECO:0000256" key="3">
    <source>
        <dbReference type="ARBA" id="ARBA00022592"/>
    </source>
</evidence>
<dbReference type="AlphaFoldDB" id="A0A137P357"/>
<proteinExistence type="predicted"/>
<keyword evidence="6 7" id="KW-0472">Membrane</keyword>
<evidence type="ECO:0000256" key="5">
    <source>
        <dbReference type="ARBA" id="ARBA00022989"/>
    </source>
</evidence>
<dbReference type="EMBL" id="KQ964534">
    <property type="protein sequence ID" value="KXN69456.1"/>
    <property type="molecule type" value="Genomic_DNA"/>
</dbReference>
<dbReference type="GO" id="GO:0035435">
    <property type="term" value="P:phosphate ion transmembrane transport"/>
    <property type="evidence" value="ECO:0007669"/>
    <property type="project" value="TreeGrafter"/>
</dbReference>
<sequence>RKILNKEDLRFYHIFVIPFLSERPKVADKSEEAGQAQEESKVKEPPTTILGKAYAAVTHGFTIDVTSVEHDPRLQAMHDDAIQYDANTEYMYSFLQVVTASMASFAHGSNDVANAIGPLSAVYYIWHTGKLPDSKTPVPLWILAVGGAAIDIGLLTYGYNIMKSLGNHITFHSPSRGFSMELGASLTVLTASKINVPVSTTHCITGATAGVGLCSGKWNAVNWRLVAQCFFSWIVTVPFAALVSGLVFAFASRAPSLV</sequence>
<keyword evidence="5 7" id="KW-1133">Transmembrane helix</keyword>
<dbReference type="OMA" id="DANTEYM"/>
<evidence type="ECO:0000256" key="1">
    <source>
        <dbReference type="ARBA" id="ARBA00004141"/>
    </source>
</evidence>
<evidence type="ECO:0000256" key="2">
    <source>
        <dbReference type="ARBA" id="ARBA00022448"/>
    </source>
</evidence>
<keyword evidence="2" id="KW-0813">Transport</keyword>
<reference evidence="8 9" key="1">
    <citation type="journal article" date="2015" name="Genome Biol. Evol.">
        <title>Phylogenomic analyses indicate that early fungi evolved digesting cell walls of algal ancestors of land plants.</title>
        <authorList>
            <person name="Chang Y."/>
            <person name="Wang S."/>
            <person name="Sekimoto S."/>
            <person name="Aerts A.L."/>
            <person name="Choi C."/>
            <person name="Clum A."/>
            <person name="LaButti K.M."/>
            <person name="Lindquist E.A."/>
            <person name="Yee Ngan C."/>
            <person name="Ohm R.A."/>
            <person name="Salamov A.A."/>
            <person name="Grigoriev I.V."/>
            <person name="Spatafora J.W."/>
            <person name="Berbee M.L."/>
        </authorList>
    </citation>
    <scope>NUCLEOTIDE SEQUENCE [LARGE SCALE GENOMIC DNA]</scope>
    <source>
        <strain evidence="8 9">NRRL 28638</strain>
    </source>
</reference>